<keyword evidence="3" id="KW-1185">Reference proteome</keyword>
<proteinExistence type="predicted"/>
<sequence length="231" mass="27039">MKLKLLFLSTLLFCFTSTFSQEKDERSYILKLNATSLVDGFSFPTVQLALERKFNKSFSVQGEFGLQLYELGQSVDTVSLDAKGFRAMAEGRFYFLNYYKKDKNQKRISDGVYVGIQLFYRENQFSRNTNYYFEDSENENLYEDNFDVKKNIFGANLALGFQKQFGHFVLEPYMYIGIMKRDLKNFDRSYNPDLGHLEDNGPHDFFGDTDMHESSGYKANFSFGLRIGYRF</sequence>
<evidence type="ECO:0000313" key="2">
    <source>
        <dbReference type="EMBL" id="RRJ92133.1"/>
    </source>
</evidence>
<dbReference type="Proteomes" id="UP000271937">
    <property type="component" value="Unassembled WGS sequence"/>
</dbReference>
<keyword evidence="1" id="KW-0732">Signal</keyword>
<feature type="chain" id="PRO_5018218920" description="DUF3575 domain-containing protein" evidence="1">
    <location>
        <begin position="21"/>
        <end position="231"/>
    </location>
</feature>
<gene>
    <name evidence="2" type="ORF">EG849_06875</name>
</gene>
<comment type="caution">
    <text evidence="2">The sequence shown here is derived from an EMBL/GenBank/DDBJ whole genome shotgun (WGS) entry which is preliminary data.</text>
</comment>
<accession>A0A3P3WHG8</accession>
<name>A0A3P3WHG8_9FLAO</name>
<evidence type="ECO:0000256" key="1">
    <source>
        <dbReference type="SAM" id="SignalP"/>
    </source>
</evidence>
<dbReference type="AlphaFoldDB" id="A0A3P3WHG8"/>
<protein>
    <recommendedName>
        <fullName evidence="4">DUF3575 domain-containing protein</fullName>
    </recommendedName>
</protein>
<dbReference type="EMBL" id="RQVR01000006">
    <property type="protein sequence ID" value="RRJ92133.1"/>
    <property type="molecule type" value="Genomic_DNA"/>
</dbReference>
<evidence type="ECO:0000313" key="3">
    <source>
        <dbReference type="Proteomes" id="UP000271937"/>
    </source>
</evidence>
<organism evidence="2 3">
    <name type="scientific">Flavobacterium macacae</name>
    <dbReference type="NCBI Taxonomy" id="2488993"/>
    <lineage>
        <taxon>Bacteria</taxon>
        <taxon>Pseudomonadati</taxon>
        <taxon>Bacteroidota</taxon>
        <taxon>Flavobacteriia</taxon>
        <taxon>Flavobacteriales</taxon>
        <taxon>Flavobacteriaceae</taxon>
        <taxon>Flavobacterium</taxon>
    </lineage>
</organism>
<reference evidence="2 3" key="1">
    <citation type="submission" date="2018-11" db="EMBL/GenBank/DDBJ databases">
        <title>Flavobacterium sp. nov., YIM 102600 draft genome.</title>
        <authorList>
            <person name="Li G."/>
            <person name="Jiang Y."/>
        </authorList>
    </citation>
    <scope>NUCLEOTIDE SEQUENCE [LARGE SCALE GENOMIC DNA]</scope>
    <source>
        <strain evidence="2 3">YIM 102600</strain>
    </source>
</reference>
<dbReference type="RefSeq" id="WP_125012338.1">
    <property type="nucleotide sequence ID" value="NZ_RQVR01000006.1"/>
</dbReference>
<evidence type="ECO:0008006" key="4">
    <source>
        <dbReference type="Google" id="ProtNLM"/>
    </source>
</evidence>
<feature type="signal peptide" evidence="1">
    <location>
        <begin position="1"/>
        <end position="20"/>
    </location>
</feature>
<dbReference type="OrthoDB" id="1355868at2"/>